<dbReference type="STRING" id="225004.SAMN02745152_01430"/>
<evidence type="ECO:0000313" key="1">
    <source>
        <dbReference type="EMBL" id="SJZ86355.1"/>
    </source>
</evidence>
<evidence type="ECO:0000313" key="2">
    <source>
        <dbReference type="Proteomes" id="UP000190395"/>
    </source>
</evidence>
<organism evidence="1 2">
    <name type="scientific">Treponema berlinense</name>
    <dbReference type="NCBI Taxonomy" id="225004"/>
    <lineage>
        <taxon>Bacteria</taxon>
        <taxon>Pseudomonadati</taxon>
        <taxon>Spirochaetota</taxon>
        <taxon>Spirochaetia</taxon>
        <taxon>Spirochaetales</taxon>
        <taxon>Treponemataceae</taxon>
        <taxon>Treponema</taxon>
    </lineage>
</organism>
<accession>A0A1T4P484</accession>
<dbReference type="Proteomes" id="UP000190395">
    <property type="component" value="Unassembled WGS sequence"/>
</dbReference>
<protein>
    <submittedName>
        <fullName evidence="1">Uncharacterized protein</fullName>
    </submittedName>
</protein>
<keyword evidence="2" id="KW-1185">Reference proteome</keyword>
<sequence length="42" mass="4586">MSIITATATQETLYLCSVPGMKKSIIEASKEPLEDSVEDIGW</sequence>
<dbReference type="AlphaFoldDB" id="A0A1T4P484"/>
<dbReference type="RefSeq" id="WP_268811076.1">
    <property type="nucleotide sequence ID" value="NZ_FUXC01000008.1"/>
</dbReference>
<gene>
    <name evidence="1" type="ORF">SAMN02745152_01430</name>
</gene>
<name>A0A1T4P484_9SPIR</name>
<reference evidence="1 2" key="1">
    <citation type="submission" date="2017-02" db="EMBL/GenBank/DDBJ databases">
        <authorList>
            <person name="Peterson S.W."/>
        </authorList>
    </citation>
    <scope>NUCLEOTIDE SEQUENCE [LARGE SCALE GENOMIC DNA]</scope>
    <source>
        <strain evidence="1 2">ATCC BAA-909</strain>
    </source>
</reference>
<dbReference type="GeneID" id="303368498"/>
<dbReference type="EMBL" id="FUXC01000008">
    <property type="protein sequence ID" value="SJZ86355.1"/>
    <property type="molecule type" value="Genomic_DNA"/>
</dbReference>
<proteinExistence type="predicted"/>